<accession>A0AB40B166</accession>
<dbReference type="GeneID" id="120257652"/>
<dbReference type="RefSeq" id="XP_039121016.1">
    <property type="nucleotide sequence ID" value="XM_039265082.1"/>
</dbReference>
<dbReference type="Proteomes" id="UP001515500">
    <property type="component" value="Unplaced"/>
</dbReference>
<reference evidence="2" key="1">
    <citation type="submission" date="2025-08" db="UniProtKB">
        <authorList>
            <consortium name="RefSeq"/>
        </authorList>
    </citation>
    <scope>IDENTIFICATION</scope>
</reference>
<organism evidence="1 2">
    <name type="scientific">Dioscorea cayennensis subsp. rotundata</name>
    <name type="common">White Guinea yam</name>
    <name type="synonym">Dioscorea rotundata</name>
    <dbReference type="NCBI Taxonomy" id="55577"/>
    <lineage>
        <taxon>Eukaryota</taxon>
        <taxon>Viridiplantae</taxon>
        <taxon>Streptophyta</taxon>
        <taxon>Embryophyta</taxon>
        <taxon>Tracheophyta</taxon>
        <taxon>Spermatophyta</taxon>
        <taxon>Magnoliopsida</taxon>
        <taxon>Liliopsida</taxon>
        <taxon>Dioscoreales</taxon>
        <taxon>Dioscoreaceae</taxon>
        <taxon>Dioscorea</taxon>
    </lineage>
</organism>
<dbReference type="PANTHER" id="PTHR35320:SF1">
    <property type="entry name" value="ATP-DEPENDENT CLP PROTEASE ATP-BINDING SUBUNIT"/>
    <property type="match status" value="1"/>
</dbReference>
<proteinExistence type="predicted"/>
<keyword evidence="1" id="KW-1185">Reference proteome</keyword>
<dbReference type="PANTHER" id="PTHR35320">
    <property type="entry name" value="ATP-DEPENDENT CLP PROTEASE ATP-BINDING SUBUNIT"/>
    <property type="match status" value="1"/>
</dbReference>
<sequence>MQKITSCSSLQFFNHSPKMTSQMNSTFKYPMLSKLPSKTPSNSSPNLHFIISSNIQSKQEPSSSSMTTKTTSNQLNVKFQSLETCKLGISSYPYFQYNAKGGMGTGTGSQQPTSDDIQLYFDANTLYIPPLEPETTRFLGLPLPPFLKIVILPQLFQGTLNKQTGKVELQFKAEFCFSVGSIYKAPPLFVDTTLTTEESKGEIKSGRGERMDGEGKCRLVGIATVESVNDVFMNSFLGLPTECIADLNASISIS</sequence>
<gene>
    <name evidence="2" type="primary">LOC120257652</name>
</gene>
<dbReference type="AlphaFoldDB" id="A0AB40B166"/>
<name>A0AB40B166_DIOCR</name>
<protein>
    <submittedName>
        <fullName evidence="2">LOW QUALITY PROTEIN: uncharacterized protein LOC120257652</fullName>
    </submittedName>
</protein>
<evidence type="ECO:0000313" key="2">
    <source>
        <dbReference type="RefSeq" id="XP_039121016.1"/>
    </source>
</evidence>
<evidence type="ECO:0000313" key="1">
    <source>
        <dbReference type="Proteomes" id="UP001515500"/>
    </source>
</evidence>